<feature type="domain" description="Cytochrome c" evidence="5">
    <location>
        <begin position="206"/>
        <end position="289"/>
    </location>
</feature>
<evidence type="ECO:0000256" key="4">
    <source>
        <dbReference type="PROSITE-ProRule" id="PRU00433"/>
    </source>
</evidence>
<dbReference type="AlphaFoldDB" id="A0A2Z5G624"/>
<evidence type="ECO:0000313" key="6">
    <source>
        <dbReference type="EMBL" id="AXC14693.1"/>
    </source>
</evidence>
<keyword evidence="1 4" id="KW-0349">Heme</keyword>
<dbReference type="SUPFAM" id="SSF56524">
    <property type="entry name" value="Oxidoreductase molybdopterin-binding domain"/>
    <property type="match status" value="1"/>
</dbReference>
<dbReference type="InterPro" id="IPR036909">
    <property type="entry name" value="Cyt_c-like_dom_sf"/>
</dbReference>
<protein>
    <recommendedName>
        <fullName evidence="5">Cytochrome c domain-containing protein</fullName>
    </recommendedName>
</protein>
<evidence type="ECO:0000259" key="5">
    <source>
        <dbReference type="PROSITE" id="PS51007"/>
    </source>
</evidence>
<evidence type="ECO:0000256" key="2">
    <source>
        <dbReference type="ARBA" id="ARBA00022723"/>
    </source>
</evidence>
<evidence type="ECO:0000256" key="1">
    <source>
        <dbReference type="ARBA" id="ARBA00022617"/>
    </source>
</evidence>
<reference evidence="6 7" key="1">
    <citation type="journal article" date="2018" name="Front. Microbiol.">
        <title>Hydrolytic Capabilities as a Key to Environmental Success: Chitinolytic and Cellulolytic Acidobacteria From Acidic Sub-arctic Soils and Boreal Peatlands.</title>
        <authorList>
            <person name="Belova S.E."/>
            <person name="Ravin N.V."/>
            <person name="Pankratov T.A."/>
            <person name="Rakitin A.L."/>
            <person name="Ivanova A.A."/>
            <person name="Beletsky A.V."/>
            <person name="Mardanov A.V."/>
            <person name="Sinninghe Damste J.S."/>
            <person name="Dedysh S.N."/>
        </authorList>
    </citation>
    <scope>NUCLEOTIDE SEQUENCE [LARGE SCALE GENOMIC DNA]</scope>
    <source>
        <strain evidence="6 7">SBC82</strain>
    </source>
</reference>
<accession>A0A2Z5G624</accession>
<dbReference type="Gene3D" id="1.10.760.10">
    <property type="entry name" value="Cytochrome c-like domain"/>
    <property type="match status" value="1"/>
</dbReference>
<dbReference type="GO" id="GO:0020037">
    <property type="term" value="F:heme binding"/>
    <property type="evidence" value="ECO:0007669"/>
    <property type="project" value="InterPro"/>
</dbReference>
<organism evidence="6 7">
    <name type="scientific">Acidisarcina polymorpha</name>
    <dbReference type="NCBI Taxonomy" id="2211140"/>
    <lineage>
        <taxon>Bacteria</taxon>
        <taxon>Pseudomonadati</taxon>
        <taxon>Acidobacteriota</taxon>
        <taxon>Terriglobia</taxon>
        <taxon>Terriglobales</taxon>
        <taxon>Acidobacteriaceae</taxon>
        <taxon>Acidisarcina</taxon>
    </lineage>
</organism>
<name>A0A2Z5G624_9BACT</name>
<proteinExistence type="predicted"/>
<evidence type="ECO:0000313" key="7">
    <source>
        <dbReference type="Proteomes" id="UP000253606"/>
    </source>
</evidence>
<dbReference type="Proteomes" id="UP000253606">
    <property type="component" value="Chromosome"/>
</dbReference>
<keyword evidence="7" id="KW-1185">Reference proteome</keyword>
<keyword evidence="3 4" id="KW-0408">Iron</keyword>
<dbReference type="OrthoDB" id="115451at2"/>
<evidence type="ECO:0000256" key="3">
    <source>
        <dbReference type="ARBA" id="ARBA00023004"/>
    </source>
</evidence>
<dbReference type="InterPro" id="IPR009056">
    <property type="entry name" value="Cyt_c-like_dom"/>
</dbReference>
<dbReference type="EMBL" id="CP030840">
    <property type="protein sequence ID" value="AXC14693.1"/>
    <property type="molecule type" value="Genomic_DNA"/>
</dbReference>
<dbReference type="RefSeq" id="WP_114209416.1">
    <property type="nucleotide sequence ID" value="NZ_CP030840.1"/>
</dbReference>
<dbReference type="PROSITE" id="PS51007">
    <property type="entry name" value="CYTC"/>
    <property type="match status" value="1"/>
</dbReference>
<keyword evidence="2 4" id="KW-0479">Metal-binding</keyword>
<dbReference type="GO" id="GO:0046872">
    <property type="term" value="F:metal ion binding"/>
    <property type="evidence" value="ECO:0007669"/>
    <property type="project" value="UniProtKB-KW"/>
</dbReference>
<dbReference type="GO" id="GO:0009055">
    <property type="term" value="F:electron transfer activity"/>
    <property type="evidence" value="ECO:0007669"/>
    <property type="project" value="InterPro"/>
</dbReference>
<dbReference type="SUPFAM" id="SSF46626">
    <property type="entry name" value="Cytochrome c"/>
    <property type="match status" value="1"/>
</dbReference>
<dbReference type="KEGG" id="abas:ACPOL_5445"/>
<sequence>MIRFATVAVAVVMLLAVPFVIFGKELSGKPPLLHAARQAESDLEVGGELAGLPPDSTRFIAYQDLLALPQATYTVSDDSNFPKKTRISGIPLEQLAAALGTPTANLVVAICYDGYRANYPSAYLGAHHPLLVLKINGKAEPHWPLTESGGSMGPYLISHPFFKPSFRILSHTDEAQIPYGVTRIEFREEQAVFGSIAPVGQYDADGAVIQGYRIAQQNCFRCHNMGAEGGQLAGRSWPMLAMWASTEPKYFVGYVKNPQAFDAKNRMPGNPQYDAETLETLRRYFATFAATSAVSR</sequence>
<gene>
    <name evidence="6" type="ORF">ACPOL_5445</name>
</gene>
<dbReference type="InterPro" id="IPR036374">
    <property type="entry name" value="OxRdtase_Mopterin-bd_sf"/>
</dbReference>
<dbReference type="Pfam" id="PF13442">
    <property type="entry name" value="Cytochrome_CBB3"/>
    <property type="match status" value="1"/>
</dbReference>